<evidence type="ECO:0000313" key="1">
    <source>
        <dbReference type="EMBL" id="MEN7430389.1"/>
    </source>
</evidence>
<dbReference type="RefSeq" id="WP_346788005.1">
    <property type="nucleotide sequence ID" value="NZ_JAYFSJ010000004.1"/>
</dbReference>
<gene>
    <name evidence="1" type="ORF">VA599_06495</name>
</gene>
<dbReference type="EMBL" id="JAYFSJ010000004">
    <property type="protein sequence ID" value="MEN7430389.1"/>
    <property type="molecule type" value="Genomic_DNA"/>
</dbReference>
<evidence type="ECO:0000313" key="2">
    <source>
        <dbReference type="Proteomes" id="UP001405405"/>
    </source>
</evidence>
<keyword evidence="2" id="KW-1185">Reference proteome</keyword>
<proteinExistence type="predicted"/>
<sequence>MRKSLPSALRLDRLRYHPRVITLVLILTCIPACARVNTAPAMHHASMAAKAPSLPHAS</sequence>
<comment type="caution">
    <text evidence="1">The sequence shown here is derived from an EMBL/GenBank/DDBJ whole genome shotgun (WGS) entry which is preliminary data.</text>
</comment>
<reference evidence="1 2" key="1">
    <citation type="submission" date="2023-12" db="EMBL/GenBank/DDBJ databases">
        <title>Chromobacterium sp. strain TRC.1.1.SA producing antimicrobial pigment.</title>
        <authorList>
            <person name="Verma N."/>
            <person name="Choksket S."/>
            <person name="Pinnaka A.K."/>
            <person name="Korpole S."/>
        </authorList>
    </citation>
    <scope>NUCLEOTIDE SEQUENCE [LARGE SCALE GENOMIC DNA]</scope>
    <source>
        <strain evidence="1 2">TRC1.1.SA</strain>
    </source>
</reference>
<protein>
    <submittedName>
        <fullName evidence="1">Uncharacterized protein</fullName>
    </submittedName>
</protein>
<name>A0ABV0CH82_9NEIS</name>
<organism evidence="1 2">
    <name type="scientific">Chromobacterium indicum</name>
    <dbReference type="NCBI Taxonomy" id="3110228"/>
    <lineage>
        <taxon>Bacteria</taxon>
        <taxon>Pseudomonadati</taxon>
        <taxon>Pseudomonadota</taxon>
        <taxon>Betaproteobacteria</taxon>
        <taxon>Neisseriales</taxon>
        <taxon>Chromobacteriaceae</taxon>
        <taxon>Chromobacterium</taxon>
    </lineage>
</organism>
<dbReference type="Proteomes" id="UP001405405">
    <property type="component" value="Unassembled WGS sequence"/>
</dbReference>
<accession>A0ABV0CH82</accession>